<sequence>MSVISLSEAQTCALYQGNFLAIKDSTGRRLALPDPHAFGIASSQSEATVQVSAMLSFVQSQLAAHDHAGLHDLNEEASLGLSVILSVCRSLLSLPAQVE</sequence>
<dbReference type="Proteomes" id="UP000032266">
    <property type="component" value="Chromosome"/>
</dbReference>
<organism evidence="1 2">
    <name type="scientific">Gynuella sunshinyii YC6258</name>
    <dbReference type="NCBI Taxonomy" id="1445510"/>
    <lineage>
        <taxon>Bacteria</taxon>
        <taxon>Pseudomonadati</taxon>
        <taxon>Pseudomonadota</taxon>
        <taxon>Gammaproteobacteria</taxon>
        <taxon>Oceanospirillales</taxon>
        <taxon>Saccharospirillaceae</taxon>
        <taxon>Gynuella</taxon>
    </lineage>
</organism>
<dbReference type="AlphaFoldDB" id="A0A0C5VFA8"/>
<dbReference type="EMBL" id="CP007142">
    <property type="protein sequence ID" value="AJQ92093.1"/>
    <property type="molecule type" value="Genomic_DNA"/>
</dbReference>
<accession>A0A0C5VFA8</accession>
<keyword evidence="2" id="KW-1185">Reference proteome</keyword>
<dbReference type="RefSeq" id="WP_044615257.1">
    <property type="nucleotide sequence ID" value="NZ_CP007142.1"/>
</dbReference>
<gene>
    <name evidence="1" type="ORF">YC6258_00037</name>
</gene>
<reference evidence="1 2" key="1">
    <citation type="submission" date="2014-01" db="EMBL/GenBank/DDBJ databases">
        <title>Full genme sequencing of cellulolytic bacterium Gynuella sunshinyii YC6258T gen. nov., sp. nov.</title>
        <authorList>
            <person name="Khan H."/>
            <person name="Chung E.J."/>
            <person name="Chung Y.R."/>
        </authorList>
    </citation>
    <scope>NUCLEOTIDE SEQUENCE [LARGE SCALE GENOMIC DNA]</scope>
    <source>
        <strain evidence="1 2">YC6258</strain>
    </source>
</reference>
<proteinExistence type="predicted"/>
<protein>
    <submittedName>
        <fullName evidence="1">Uncharacterized protein</fullName>
    </submittedName>
</protein>
<evidence type="ECO:0000313" key="2">
    <source>
        <dbReference type="Proteomes" id="UP000032266"/>
    </source>
</evidence>
<name>A0A0C5VFA8_9GAMM</name>
<evidence type="ECO:0000313" key="1">
    <source>
        <dbReference type="EMBL" id="AJQ92093.1"/>
    </source>
</evidence>
<dbReference type="KEGG" id="gsn:YC6258_00037"/>
<dbReference type="HOGENOM" id="CLU_2342815_0_0_6"/>